<feature type="domain" description="CENP-V/GFA" evidence="4">
    <location>
        <begin position="14"/>
        <end position="129"/>
    </location>
</feature>
<evidence type="ECO:0000259" key="4">
    <source>
        <dbReference type="PROSITE" id="PS51891"/>
    </source>
</evidence>
<dbReference type="Gene3D" id="2.170.150.70">
    <property type="match status" value="1"/>
</dbReference>
<protein>
    <submittedName>
        <fullName evidence="5">Glutathione-dependent formaldehyde-activating protein</fullName>
    </submittedName>
</protein>
<dbReference type="PANTHER" id="PTHR28620:SF1">
    <property type="entry name" value="CENP-V_GFA DOMAIN-CONTAINING PROTEIN"/>
    <property type="match status" value="1"/>
</dbReference>
<proteinExistence type="inferred from homology"/>
<dbReference type="EMBL" id="JAEVHI010000001">
    <property type="protein sequence ID" value="KAG5302478.1"/>
    <property type="molecule type" value="Genomic_DNA"/>
</dbReference>
<dbReference type="InterPro" id="IPR011057">
    <property type="entry name" value="Mss4-like_sf"/>
</dbReference>
<keyword evidence="2" id="KW-0479">Metal-binding</keyword>
<comment type="caution">
    <text evidence="5">The sequence shown here is derived from an EMBL/GenBank/DDBJ whole genome shotgun (WGS) entry which is preliminary data.</text>
</comment>
<comment type="similarity">
    <text evidence="1">Belongs to the Gfa family.</text>
</comment>
<reference evidence="5 6" key="1">
    <citation type="submission" date="2021-01" db="EMBL/GenBank/DDBJ databases">
        <title>Chromosome-level genome assembly of a human fungal pathogen reveals clustering of transcriptionally co-regulated genes.</title>
        <authorList>
            <person name="Voorhies M."/>
            <person name="Cohen S."/>
            <person name="Shea T.P."/>
            <person name="Petrus S."/>
            <person name="Munoz J.F."/>
            <person name="Poplawski S."/>
            <person name="Goldman W.E."/>
            <person name="Michael T."/>
            <person name="Cuomo C.A."/>
            <person name="Sil A."/>
            <person name="Beyhan S."/>
        </authorList>
    </citation>
    <scope>NUCLEOTIDE SEQUENCE [LARGE SCALE GENOMIC DNA]</scope>
    <source>
        <strain evidence="5 6">G184AR</strain>
    </source>
</reference>
<evidence type="ECO:0000256" key="3">
    <source>
        <dbReference type="ARBA" id="ARBA00022833"/>
    </source>
</evidence>
<evidence type="ECO:0000256" key="2">
    <source>
        <dbReference type="ARBA" id="ARBA00022723"/>
    </source>
</evidence>
<dbReference type="PROSITE" id="PS51891">
    <property type="entry name" value="CENP_V_GFA"/>
    <property type="match status" value="1"/>
</dbReference>
<organism evidence="5 6">
    <name type="scientific">Ajellomyces capsulatus</name>
    <name type="common">Darling's disease fungus</name>
    <name type="synonym">Histoplasma capsulatum</name>
    <dbReference type="NCBI Taxonomy" id="5037"/>
    <lineage>
        <taxon>Eukaryota</taxon>
        <taxon>Fungi</taxon>
        <taxon>Dikarya</taxon>
        <taxon>Ascomycota</taxon>
        <taxon>Pezizomycotina</taxon>
        <taxon>Eurotiomycetes</taxon>
        <taxon>Eurotiomycetidae</taxon>
        <taxon>Onygenales</taxon>
        <taxon>Ajellomycetaceae</taxon>
        <taxon>Histoplasma</taxon>
    </lineage>
</organism>
<evidence type="ECO:0000313" key="6">
    <source>
        <dbReference type="Proteomes" id="UP000670092"/>
    </source>
</evidence>
<dbReference type="VEuPathDB" id="FungiDB:I7I52_00143"/>
<dbReference type="OrthoDB" id="2993351at2759"/>
<keyword evidence="3" id="KW-0862">Zinc</keyword>
<dbReference type="Proteomes" id="UP000670092">
    <property type="component" value="Unassembled WGS sequence"/>
</dbReference>
<accession>A0A8H8D7F1</accession>
<dbReference type="SUPFAM" id="SSF51316">
    <property type="entry name" value="Mss4-like"/>
    <property type="match status" value="1"/>
</dbReference>
<dbReference type="GO" id="GO:0016846">
    <property type="term" value="F:carbon-sulfur lyase activity"/>
    <property type="evidence" value="ECO:0007669"/>
    <property type="project" value="InterPro"/>
</dbReference>
<evidence type="ECO:0000256" key="1">
    <source>
        <dbReference type="ARBA" id="ARBA00005495"/>
    </source>
</evidence>
<name>A0A8H8D7F1_AJECA</name>
<dbReference type="Pfam" id="PF04828">
    <property type="entry name" value="GFA"/>
    <property type="match status" value="1"/>
</dbReference>
<sequence>MTTETAPSSSKKPYTGSCHCGFVKYTVNLDIHKLTPSRCNCSICLKNGSVSIRAEAEEDITLLEPASLDELAEYSFGPKRVRHYFCKTCGVSCFIFGSHGDLRLWIVNGLTIDTDQGIDWSKIRLQYWNGRDEDWAKGPKNEPYPNGSW</sequence>
<dbReference type="InterPro" id="IPR052355">
    <property type="entry name" value="CENP-V-like"/>
</dbReference>
<dbReference type="InterPro" id="IPR006913">
    <property type="entry name" value="CENP-V/GFA"/>
</dbReference>
<dbReference type="GO" id="GO:0046872">
    <property type="term" value="F:metal ion binding"/>
    <property type="evidence" value="ECO:0007669"/>
    <property type="project" value="UniProtKB-KW"/>
</dbReference>
<dbReference type="PANTHER" id="PTHR28620">
    <property type="entry name" value="CENTROMERE PROTEIN V"/>
    <property type="match status" value="1"/>
</dbReference>
<dbReference type="AlphaFoldDB" id="A0A8H8D7F1"/>
<gene>
    <name evidence="5" type="ORF">I7I52_00143</name>
</gene>
<evidence type="ECO:0000313" key="5">
    <source>
        <dbReference type="EMBL" id="KAG5302478.1"/>
    </source>
</evidence>